<evidence type="ECO:0000256" key="1">
    <source>
        <dbReference type="SAM" id="SignalP"/>
    </source>
</evidence>
<dbReference type="AlphaFoldDB" id="A0A8J4H6K7"/>
<dbReference type="EMBL" id="BOVK01000031">
    <property type="protein sequence ID" value="GIQ69638.1"/>
    <property type="molecule type" value="Genomic_DNA"/>
</dbReference>
<name>A0A8J4H6K7_9BACL</name>
<evidence type="ECO:0000259" key="2">
    <source>
        <dbReference type="Pfam" id="PF16107"/>
    </source>
</evidence>
<dbReference type="Proteomes" id="UP000677918">
    <property type="component" value="Unassembled WGS sequence"/>
</dbReference>
<evidence type="ECO:0000313" key="4">
    <source>
        <dbReference type="Proteomes" id="UP000677918"/>
    </source>
</evidence>
<dbReference type="PROSITE" id="PS51257">
    <property type="entry name" value="PROKAR_LIPOPROTEIN"/>
    <property type="match status" value="1"/>
</dbReference>
<feature type="signal peptide" evidence="1">
    <location>
        <begin position="1"/>
        <end position="21"/>
    </location>
</feature>
<feature type="domain" description="DUF4825" evidence="2">
    <location>
        <begin position="29"/>
        <end position="114"/>
    </location>
</feature>
<feature type="chain" id="PRO_5035304743" evidence="1">
    <location>
        <begin position="22"/>
        <end position="162"/>
    </location>
</feature>
<comment type="caution">
    <text evidence="3">The sequence shown here is derived from an EMBL/GenBank/DDBJ whole genome shotgun (WGS) entry which is preliminary data.</text>
</comment>
<gene>
    <name evidence="3" type="ORF">XYCOK13_24620</name>
</gene>
<dbReference type="RefSeq" id="WP_213412429.1">
    <property type="nucleotide sequence ID" value="NZ_BOVK01000031.1"/>
</dbReference>
<keyword evidence="4" id="KW-1185">Reference proteome</keyword>
<dbReference type="InterPro" id="IPR032250">
    <property type="entry name" value="DUF4825"/>
</dbReference>
<organism evidence="3 4">
    <name type="scientific">Xylanibacillus composti</name>
    <dbReference type="NCBI Taxonomy" id="1572762"/>
    <lineage>
        <taxon>Bacteria</taxon>
        <taxon>Bacillati</taxon>
        <taxon>Bacillota</taxon>
        <taxon>Bacilli</taxon>
        <taxon>Bacillales</taxon>
        <taxon>Paenibacillaceae</taxon>
        <taxon>Xylanibacillus</taxon>
    </lineage>
</organism>
<accession>A0A8J4H6K7</accession>
<proteinExistence type="predicted"/>
<dbReference type="Pfam" id="PF16107">
    <property type="entry name" value="DUF4825"/>
    <property type="match status" value="1"/>
</dbReference>
<keyword evidence="1" id="KW-0732">Signal</keyword>
<protein>
    <submittedName>
        <fullName evidence="3">DUF4825 domain-containing protein</fullName>
    </submittedName>
</protein>
<evidence type="ECO:0000313" key="3">
    <source>
        <dbReference type="EMBL" id="GIQ69638.1"/>
    </source>
</evidence>
<reference evidence="3" key="1">
    <citation type="submission" date="2021-04" db="EMBL/GenBank/DDBJ databases">
        <title>Draft genome sequence of Xylanibacillus composti strain K13.</title>
        <authorList>
            <person name="Uke A."/>
            <person name="Chhe C."/>
            <person name="Baramee S."/>
            <person name="Kosugi A."/>
        </authorList>
    </citation>
    <scope>NUCLEOTIDE SEQUENCE</scope>
    <source>
        <strain evidence="3">K13</strain>
    </source>
</reference>
<sequence>MKMRMLVMLLLLSVMLTGCIAENSANKDLFQYQNSYIGDNSGVGNIIQRLPRHENVKHLSLATDAEPYGMEITYEELPANMTEEERREAVIYNATFLFALVQNAEWISFRMDEEEYVVSRDSLLAWYGGEEWMSFSKEEDLRVYIQEQLEDQEKLNRFFEAE</sequence>